<dbReference type="RefSeq" id="WP_091857215.1">
    <property type="nucleotide sequence ID" value="NZ_FNBZ01000004.1"/>
</dbReference>
<keyword evidence="3" id="KW-1185">Reference proteome</keyword>
<evidence type="ECO:0000259" key="1">
    <source>
        <dbReference type="Pfam" id="PF01402"/>
    </source>
</evidence>
<dbReference type="InterPro" id="IPR002145">
    <property type="entry name" value="CopG"/>
</dbReference>
<proteinExistence type="predicted"/>
<dbReference type="EMBL" id="FNBZ01000004">
    <property type="protein sequence ID" value="SDG45520.1"/>
    <property type="molecule type" value="Genomic_DNA"/>
</dbReference>
<organism evidence="2 3">
    <name type="scientific">Bosea robiniae</name>
    <dbReference type="NCBI Taxonomy" id="1036780"/>
    <lineage>
        <taxon>Bacteria</taxon>
        <taxon>Pseudomonadati</taxon>
        <taxon>Pseudomonadota</taxon>
        <taxon>Alphaproteobacteria</taxon>
        <taxon>Hyphomicrobiales</taxon>
        <taxon>Boseaceae</taxon>
        <taxon>Bosea</taxon>
    </lineage>
</organism>
<dbReference type="Pfam" id="PF01402">
    <property type="entry name" value="RHH_1"/>
    <property type="match status" value="1"/>
</dbReference>
<protein>
    <submittedName>
        <fullName evidence="2">Predicted transcriptional regulator</fullName>
    </submittedName>
</protein>
<sequence>MSKAELSDPIALRVPVDVLADIEKIAAASERTRSWVIVRALGLYLAGEGADCLAILRGREEAAAGGGHDADDVVVELESIMRGKVD</sequence>
<feature type="domain" description="Ribbon-helix-helix protein CopG" evidence="1">
    <location>
        <begin position="12"/>
        <end position="46"/>
    </location>
</feature>
<evidence type="ECO:0000313" key="3">
    <source>
        <dbReference type="Proteomes" id="UP000199468"/>
    </source>
</evidence>
<evidence type="ECO:0000313" key="2">
    <source>
        <dbReference type="EMBL" id="SDG45520.1"/>
    </source>
</evidence>
<gene>
    <name evidence="2" type="ORF">SAMN05421844_10466</name>
</gene>
<reference evidence="2 3" key="1">
    <citation type="submission" date="2016-10" db="EMBL/GenBank/DDBJ databases">
        <authorList>
            <person name="Varghese N."/>
            <person name="Submissions S."/>
        </authorList>
    </citation>
    <scope>NUCLEOTIDE SEQUENCE [LARGE SCALE GENOMIC DNA]</scope>
    <source>
        <strain evidence="2 3">DSM 26672</strain>
    </source>
</reference>
<dbReference type="Proteomes" id="UP000199468">
    <property type="component" value="Unassembled WGS sequence"/>
</dbReference>
<name>A0ABY0NZ99_9HYPH</name>
<comment type="caution">
    <text evidence="2">The sequence shown here is derived from an EMBL/GenBank/DDBJ whole genome shotgun (WGS) entry which is preliminary data.</text>
</comment>
<accession>A0ABY0NZ99</accession>